<evidence type="ECO:0000256" key="3">
    <source>
        <dbReference type="ARBA" id="ARBA00022485"/>
    </source>
</evidence>
<comment type="similarity">
    <text evidence="2">Belongs to the HdrC family.</text>
</comment>
<organism evidence="10">
    <name type="scientific">Candidatus Syntropharchaeum butanivorans</name>
    <dbReference type="NCBI Taxonomy" id="1839936"/>
    <lineage>
        <taxon>Archaea</taxon>
        <taxon>Methanobacteriati</taxon>
        <taxon>Methanobacteriota</taxon>
        <taxon>Stenosarchaea group</taxon>
        <taxon>Methanomicrobia</taxon>
        <taxon>Methanosarcinales</taxon>
        <taxon>ANME-2 cluster</taxon>
        <taxon>Candidatus Syntropharchaeum</taxon>
    </lineage>
</organism>
<keyword evidence="5" id="KW-0484">Methanogenesis</keyword>
<evidence type="ECO:0000256" key="2">
    <source>
        <dbReference type="ARBA" id="ARBA00007097"/>
    </source>
</evidence>
<dbReference type="PANTHER" id="PTHR43255">
    <property type="entry name" value="IRON-SULFUR-BINDING OXIDOREDUCTASE FADF-RELATED-RELATED"/>
    <property type="match status" value="1"/>
</dbReference>
<dbReference type="GO" id="GO:0051539">
    <property type="term" value="F:4 iron, 4 sulfur cluster binding"/>
    <property type="evidence" value="ECO:0007669"/>
    <property type="project" value="UniProtKB-KW"/>
</dbReference>
<dbReference type="EC" id="1.8.98.1" evidence="10"/>
<evidence type="ECO:0000259" key="9">
    <source>
        <dbReference type="Pfam" id="PF13183"/>
    </source>
</evidence>
<name>A0A7C1B859_9EURY</name>
<dbReference type="Proteomes" id="UP000885863">
    <property type="component" value="Unassembled WGS sequence"/>
</dbReference>
<feature type="domain" description="4Fe-4S ferredoxin-type" evidence="9">
    <location>
        <begin position="25"/>
        <end position="85"/>
    </location>
</feature>
<dbReference type="InterPro" id="IPR009051">
    <property type="entry name" value="Helical_ferredxn"/>
</dbReference>
<comment type="pathway">
    <text evidence="1">Cofactor metabolism; coenzyme M-coenzyme B heterodisulfide reduction; coenzyme B and coenzyme M from coenzyme M-coenzyme B heterodisulfide: step 1/1.</text>
</comment>
<dbReference type="Gene3D" id="1.10.1060.10">
    <property type="entry name" value="Alpha-helical ferredoxin"/>
    <property type="match status" value="1"/>
</dbReference>
<accession>A0A7C1B859</accession>
<sequence length="179" mass="20114">MEVIELKNADRTLPQRVKEFGGVDLLACYQCGTCSSDCPVGTEFFFRIRRIMRKAALGLSEQVLPAKDIWCCTTCFTCFDRCPQDAKPTDVILALRRVAAREGYTPQASRNTSANITTFGHAVPSLEEIEKKREAMGLPARPPTAATYPEAIREIQLIVKKRGIAEIIRFNWEKMELEG</sequence>
<dbReference type="GO" id="GO:0046872">
    <property type="term" value="F:metal ion binding"/>
    <property type="evidence" value="ECO:0007669"/>
    <property type="project" value="UniProtKB-KW"/>
</dbReference>
<evidence type="ECO:0000256" key="7">
    <source>
        <dbReference type="ARBA" id="ARBA00023004"/>
    </source>
</evidence>
<comment type="caution">
    <text evidence="10">The sequence shown here is derived from an EMBL/GenBank/DDBJ whole genome shotgun (WGS) entry which is preliminary data.</text>
</comment>
<gene>
    <name evidence="10" type="primary">hdrC</name>
    <name evidence="10" type="ORF">ENG09_07155</name>
</gene>
<dbReference type="NCBIfam" id="TIGR03290">
    <property type="entry name" value="CoB_CoM_SS_C"/>
    <property type="match status" value="1"/>
</dbReference>
<evidence type="ECO:0000256" key="5">
    <source>
        <dbReference type="ARBA" id="ARBA00022994"/>
    </source>
</evidence>
<keyword evidence="3" id="KW-0004">4Fe-4S</keyword>
<dbReference type="SUPFAM" id="SSF46548">
    <property type="entry name" value="alpha-helical ferredoxin"/>
    <property type="match status" value="1"/>
</dbReference>
<keyword evidence="8" id="KW-0411">Iron-sulfur</keyword>
<dbReference type="InterPro" id="IPR017896">
    <property type="entry name" value="4Fe4S_Fe-S-bd"/>
</dbReference>
<dbReference type="EMBL" id="DQZR01000296">
    <property type="protein sequence ID" value="HDM36997.1"/>
    <property type="molecule type" value="Genomic_DNA"/>
</dbReference>
<dbReference type="PANTHER" id="PTHR43255:SF1">
    <property type="entry name" value="IRON-SULFUR-BINDING OXIDOREDUCTASE FADF-RELATED"/>
    <property type="match status" value="1"/>
</dbReference>
<reference evidence="10" key="1">
    <citation type="journal article" date="2020" name="mSystems">
        <title>Genome- and Community-Level Interaction Insights into Carbon Utilization and Element Cycling Functions of Hydrothermarchaeota in Hydrothermal Sediment.</title>
        <authorList>
            <person name="Zhou Z."/>
            <person name="Liu Y."/>
            <person name="Xu W."/>
            <person name="Pan J."/>
            <person name="Luo Z.H."/>
            <person name="Li M."/>
        </authorList>
    </citation>
    <scope>NUCLEOTIDE SEQUENCE [LARGE SCALE GENOMIC DNA]</scope>
    <source>
        <strain evidence="10">HyVt-185</strain>
    </source>
</reference>
<keyword evidence="4" id="KW-0479">Metal-binding</keyword>
<keyword evidence="6 10" id="KW-0560">Oxidoreductase</keyword>
<evidence type="ECO:0000313" key="10">
    <source>
        <dbReference type="EMBL" id="HDM36997.1"/>
    </source>
</evidence>
<evidence type="ECO:0000256" key="6">
    <source>
        <dbReference type="ARBA" id="ARBA00023002"/>
    </source>
</evidence>
<dbReference type="GO" id="GO:0005886">
    <property type="term" value="C:plasma membrane"/>
    <property type="evidence" value="ECO:0007669"/>
    <property type="project" value="TreeGrafter"/>
</dbReference>
<evidence type="ECO:0000256" key="8">
    <source>
        <dbReference type="ARBA" id="ARBA00023014"/>
    </source>
</evidence>
<dbReference type="InterPro" id="IPR051460">
    <property type="entry name" value="HdrC_iron-sulfur_subunit"/>
</dbReference>
<dbReference type="PROSITE" id="PS00198">
    <property type="entry name" value="4FE4S_FER_1"/>
    <property type="match status" value="1"/>
</dbReference>
<dbReference type="UniPathway" id="UPA00647">
    <property type="reaction ID" value="UER00700"/>
</dbReference>
<dbReference type="InterPro" id="IPR017900">
    <property type="entry name" value="4Fe4S_Fe_S_CS"/>
</dbReference>
<dbReference type="InterPro" id="IPR017680">
    <property type="entry name" value="CoB/CoM_hetero-S_Rdtase_csu"/>
</dbReference>
<keyword evidence="7" id="KW-0408">Iron</keyword>
<dbReference type="GO" id="GO:0015948">
    <property type="term" value="P:methanogenesis"/>
    <property type="evidence" value="ECO:0007669"/>
    <property type="project" value="UniProtKB-KW"/>
</dbReference>
<evidence type="ECO:0000256" key="4">
    <source>
        <dbReference type="ARBA" id="ARBA00022723"/>
    </source>
</evidence>
<dbReference type="AlphaFoldDB" id="A0A7C1B859"/>
<dbReference type="Pfam" id="PF13183">
    <property type="entry name" value="Fer4_8"/>
    <property type="match status" value="1"/>
</dbReference>
<evidence type="ECO:0000256" key="1">
    <source>
        <dbReference type="ARBA" id="ARBA00004808"/>
    </source>
</evidence>
<dbReference type="GO" id="GO:0051912">
    <property type="term" value="F:CoB--CoM heterodisulfide reductase activity"/>
    <property type="evidence" value="ECO:0007669"/>
    <property type="project" value="UniProtKB-EC"/>
</dbReference>
<proteinExistence type="inferred from homology"/>
<protein>
    <submittedName>
        <fullName evidence="10">CoB--CoM heterodisulfide reductase subunit C</fullName>
        <ecNumber evidence="10">1.8.98.1</ecNumber>
    </submittedName>
</protein>